<evidence type="ECO:0000313" key="1">
    <source>
        <dbReference type="EMBL" id="SEL46621.1"/>
    </source>
</evidence>
<dbReference type="AlphaFoldDB" id="A0A1H7QET1"/>
<gene>
    <name evidence="1" type="ORF">SAMN05216469_1375</name>
</gene>
<evidence type="ECO:0000313" key="2">
    <source>
        <dbReference type="Proteomes" id="UP000186015"/>
    </source>
</evidence>
<dbReference type="Proteomes" id="UP000186015">
    <property type="component" value="Unassembled WGS sequence"/>
</dbReference>
<evidence type="ECO:0008006" key="3">
    <source>
        <dbReference type="Google" id="ProtNLM"/>
    </source>
</evidence>
<reference evidence="1 2" key="1">
    <citation type="submission" date="2016-10" db="EMBL/GenBank/DDBJ databases">
        <authorList>
            <person name="de Groot N.N."/>
        </authorList>
    </citation>
    <scope>NUCLEOTIDE SEQUENCE [LARGE SCALE GENOMIC DNA]</scope>
    <source>
        <strain evidence="1 2">KH2T6</strain>
    </source>
</reference>
<accession>A0A1H7QET1</accession>
<organism evidence="1 2">
    <name type="scientific">Ruminococcus albus</name>
    <dbReference type="NCBI Taxonomy" id="1264"/>
    <lineage>
        <taxon>Bacteria</taxon>
        <taxon>Bacillati</taxon>
        <taxon>Bacillota</taxon>
        <taxon>Clostridia</taxon>
        <taxon>Eubacteriales</taxon>
        <taxon>Oscillospiraceae</taxon>
        <taxon>Ruminococcus</taxon>
    </lineage>
</organism>
<proteinExistence type="predicted"/>
<protein>
    <recommendedName>
        <fullName evidence="3">DNA binding domain-containing protein, excisionase family</fullName>
    </recommendedName>
</protein>
<sequence length="98" mass="10834">MYLTTKQKNELIAAVTALLEKMIPVENEPTTITVSEPELPKMLTIKECAELVSGLTEHTVRMLVKQDKVKYIRCGQGARGKILVSKDSLLKYIGAVCA</sequence>
<dbReference type="EMBL" id="FOAT01000037">
    <property type="protein sequence ID" value="SEL46621.1"/>
    <property type="molecule type" value="Genomic_DNA"/>
</dbReference>
<name>A0A1H7QET1_RUMAL</name>